<dbReference type="InterPro" id="IPR013892">
    <property type="entry name" value="Cyt_c_biogenesis_Cmc1-like"/>
</dbReference>
<keyword evidence="3" id="KW-0496">Mitochondrion</keyword>
<dbReference type="PANTHER" id="PTHR34060:SF2">
    <property type="entry name" value="OS03G0837900 PROTEIN"/>
    <property type="match status" value="1"/>
</dbReference>
<evidence type="ECO:0000259" key="4">
    <source>
        <dbReference type="Pfam" id="PF03364"/>
    </source>
</evidence>
<dbReference type="AlphaFoldDB" id="A0A484NJ17"/>
<protein>
    <recommendedName>
        <fullName evidence="3">COX assembly mitochondrial protein</fullName>
    </recommendedName>
</protein>
<gene>
    <name evidence="5" type="ORF">CCAM_LOCUS42755</name>
</gene>
<dbReference type="Pfam" id="PF08583">
    <property type="entry name" value="Cmc1"/>
    <property type="match status" value="1"/>
</dbReference>
<evidence type="ECO:0000313" key="5">
    <source>
        <dbReference type="EMBL" id="VFR00980.1"/>
    </source>
</evidence>
<dbReference type="GO" id="GO:0042548">
    <property type="term" value="P:regulation of photosynthesis, light reaction"/>
    <property type="evidence" value="ECO:0007669"/>
    <property type="project" value="TreeGrafter"/>
</dbReference>
<name>A0A484NJ17_9ASTE</name>
<evidence type="ECO:0000256" key="3">
    <source>
        <dbReference type="RuleBase" id="RU364104"/>
    </source>
</evidence>
<sequence length="146" mass="16289">MPYMSGDPGSPSASGEGNLNKCSQLYEALTNCHRRIRGGLDREIACRHLNRSLAQCLVAEVCPDESDAVRSLCSSGGTAIKRQQCREAQVEGDFKSFKGKWILEQLGSDHTQLKYRVESKVHKNAFLSEAIMEEVIHEDLPSNQMY</sequence>
<dbReference type="Pfam" id="PF03364">
    <property type="entry name" value="Polyketide_cyc"/>
    <property type="match status" value="1"/>
</dbReference>
<dbReference type="Proteomes" id="UP000595140">
    <property type="component" value="Unassembled WGS sequence"/>
</dbReference>
<proteinExistence type="inferred from homology"/>
<dbReference type="InterPro" id="IPR005031">
    <property type="entry name" value="COQ10_START"/>
</dbReference>
<dbReference type="OrthoDB" id="771242at2759"/>
<evidence type="ECO:0000313" key="6">
    <source>
        <dbReference type="Proteomes" id="UP000595140"/>
    </source>
</evidence>
<comment type="subcellular location">
    <subcellularLocation>
        <location evidence="3">Mitochondrion</location>
    </subcellularLocation>
</comment>
<comment type="similarity">
    <text evidence="1 3">Belongs to the CMC family.</text>
</comment>
<reference evidence="5 6" key="1">
    <citation type="submission" date="2018-04" db="EMBL/GenBank/DDBJ databases">
        <authorList>
            <person name="Vogel A."/>
        </authorList>
    </citation>
    <scope>NUCLEOTIDE SEQUENCE [LARGE SCALE GENOMIC DNA]</scope>
</reference>
<accession>A0A484NJ17</accession>
<feature type="domain" description="Coenzyme Q-binding protein COQ10 START" evidence="4">
    <location>
        <begin position="81"/>
        <end position="143"/>
    </location>
</feature>
<keyword evidence="6" id="KW-1185">Reference proteome</keyword>
<evidence type="ECO:0000256" key="2">
    <source>
        <dbReference type="ARBA" id="ARBA00023157"/>
    </source>
</evidence>
<keyword evidence="2" id="KW-1015">Disulfide bond</keyword>
<organism evidence="5 6">
    <name type="scientific">Cuscuta campestris</name>
    <dbReference type="NCBI Taxonomy" id="132261"/>
    <lineage>
        <taxon>Eukaryota</taxon>
        <taxon>Viridiplantae</taxon>
        <taxon>Streptophyta</taxon>
        <taxon>Embryophyta</taxon>
        <taxon>Tracheophyta</taxon>
        <taxon>Spermatophyta</taxon>
        <taxon>Magnoliopsida</taxon>
        <taxon>eudicotyledons</taxon>
        <taxon>Gunneridae</taxon>
        <taxon>Pentapetalae</taxon>
        <taxon>asterids</taxon>
        <taxon>lamiids</taxon>
        <taxon>Solanales</taxon>
        <taxon>Convolvulaceae</taxon>
        <taxon>Cuscuteae</taxon>
        <taxon>Cuscuta</taxon>
        <taxon>Cuscuta subgen. Grammica</taxon>
        <taxon>Cuscuta sect. Cleistogrammica</taxon>
    </lineage>
</organism>
<dbReference type="EMBL" id="OOIL02006718">
    <property type="protein sequence ID" value="VFR00980.1"/>
    <property type="molecule type" value="Genomic_DNA"/>
</dbReference>
<dbReference type="Gene3D" id="3.30.530.20">
    <property type="match status" value="1"/>
</dbReference>
<evidence type="ECO:0000256" key="1">
    <source>
        <dbReference type="ARBA" id="ARBA00007347"/>
    </source>
</evidence>
<dbReference type="InterPro" id="IPR023393">
    <property type="entry name" value="START-like_dom_sf"/>
</dbReference>
<dbReference type="PANTHER" id="PTHR34060">
    <property type="entry name" value="POLYKETIDE CYCLASE / DEHYDRASE AND LIPID TRANSPORT PROTEIN"/>
    <property type="match status" value="1"/>
</dbReference>
<dbReference type="GO" id="GO:0005739">
    <property type="term" value="C:mitochondrion"/>
    <property type="evidence" value="ECO:0007669"/>
    <property type="project" value="UniProtKB-SubCell"/>
</dbReference>